<proteinExistence type="predicted"/>
<dbReference type="Proteomes" id="UP001479290">
    <property type="component" value="Unassembled WGS sequence"/>
</dbReference>
<evidence type="ECO:0000313" key="1">
    <source>
        <dbReference type="EMBL" id="KAK9958554.1"/>
    </source>
</evidence>
<reference evidence="1 2" key="1">
    <citation type="submission" date="2024-05" db="EMBL/GenBank/DDBJ databases">
        <title>A high-quality chromosomal-level genome assembly of Topmouth culter (Culter alburnus).</title>
        <authorList>
            <person name="Zhao H."/>
        </authorList>
    </citation>
    <scope>NUCLEOTIDE SEQUENCE [LARGE SCALE GENOMIC DNA]</scope>
    <source>
        <strain evidence="1">CATC2023</strain>
        <tissue evidence="1">Muscle</tissue>
    </source>
</reference>
<protein>
    <submittedName>
        <fullName evidence="1">Uncharacterized protein</fullName>
    </submittedName>
</protein>
<name>A0AAW1ZAR5_CULAL</name>
<organism evidence="1 2">
    <name type="scientific">Culter alburnus</name>
    <name type="common">Topmouth culter</name>
    <dbReference type="NCBI Taxonomy" id="194366"/>
    <lineage>
        <taxon>Eukaryota</taxon>
        <taxon>Metazoa</taxon>
        <taxon>Chordata</taxon>
        <taxon>Craniata</taxon>
        <taxon>Vertebrata</taxon>
        <taxon>Euteleostomi</taxon>
        <taxon>Actinopterygii</taxon>
        <taxon>Neopterygii</taxon>
        <taxon>Teleostei</taxon>
        <taxon>Ostariophysi</taxon>
        <taxon>Cypriniformes</taxon>
        <taxon>Xenocyprididae</taxon>
        <taxon>Xenocypridinae</taxon>
        <taxon>Culter</taxon>
    </lineage>
</organism>
<accession>A0AAW1ZAR5</accession>
<gene>
    <name evidence="1" type="ORF">ABG768_010667</name>
</gene>
<keyword evidence="2" id="KW-1185">Reference proteome</keyword>
<dbReference type="AlphaFoldDB" id="A0AAW1ZAR5"/>
<sequence length="548" mass="61676">MENVLQTLDPKVCIICGKDFEKGKKKDPYVQNPTVEGLQRILTLAQQRDDDVHKTLAPYTDDILSSKIKVSYHVSCRANYCSKTKISEQQQVPIVESESTSAPRRLSRADTTSFKIRRDCFICGKASSRPEPLIAISTGTGASTRDKVLRAASERLDEDVHLRILSCPDLFAYDAKYHKMCLAHYISERNIAAARRRKESEKQTNIYDKAFIKLTEDIDKTVLSKYMKVRTLNSLTDSYDNILKTIAVEEGVSTVQHNKYRSWKLKEKLIQHYKDRLVFVPRPGQSDLICSDSMTIGCALREAAKLTEITVDCETTLSQTSQSLSEIQILHRAADILRKSMEQVEHDSQSYVSSDRLSRLHCSKYVPNILYDFVNWCVDSHAHRDYQTCDDDPASKDNLCVIAICHDLIGQSCHIHTPITLGLAILIHHEFGSKTLINELSAMGHCVSYTEVRHFLTSVAADQISRTESGVYIPTGLTGVAEHGIVDAAIDNFDQNEDTLDGKRTTHAMASVVFRRGQVSTADKCLARVPQRSLTTLNTFDMNGDKLY</sequence>
<dbReference type="PANTHER" id="PTHR47018:SF4">
    <property type="match status" value="1"/>
</dbReference>
<feature type="non-terminal residue" evidence="1">
    <location>
        <position position="548"/>
    </location>
</feature>
<dbReference type="EMBL" id="JAWDJR010000018">
    <property type="protein sequence ID" value="KAK9958554.1"/>
    <property type="molecule type" value="Genomic_DNA"/>
</dbReference>
<dbReference type="PANTHER" id="PTHR47018">
    <property type="entry name" value="CXC DOMAIN-CONTAINING PROTEIN-RELATED"/>
    <property type="match status" value="1"/>
</dbReference>
<comment type="caution">
    <text evidence="1">The sequence shown here is derived from an EMBL/GenBank/DDBJ whole genome shotgun (WGS) entry which is preliminary data.</text>
</comment>
<evidence type="ECO:0000313" key="2">
    <source>
        <dbReference type="Proteomes" id="UP001479290"/>
    </source>
</evidence>